<reference evidence="10" key="1">
    <citation type="journal article" date="2019" name="Int. J. Syst. Evol. Microbiol.">
        <title>The Global Catalogue of Microorganisms (GCM) 10K type strain sequencing project: providing services to taxonomists for standard genome sequencing and annotation.</title>
        <authorList>
            <consortium name="The Broad Institute Genomics Platform"/>
            <consortium name="The Broad Institute Genome Sequencing Center for Infectious Disease"/>
            <person name="Wu L."/>
            <person name="Ma J."/>
        </authorList>
    </citation>
    <scope>NUCLEOTIDE SEQUENCE [LARGE SCALE GENOMIC DNA]</scope>
    <source>
        <strain evidence="10">CCM 7043</strain>
    </source>
</reference>
<sequence>MGAAGVALTAGLAALVFTARNMLVLIGLALFLAVGLEPAVASLVRRGLPRWAAVTAVCAGLLAIVGGFLTAAIPPLIAQVEAFRTQAPTYLNTLTDHNSLVGTLNDRFHVQQSLEQALTSSNVVSGVFGAGILVVNAVASTGVVLVLTVYFLVSLPQLRTGFYRLIPRSRRPRATRLGNEIATRVSGYVLGNLATSLITAVLVYTWLLIFKVPYPLLLAVLVGLLDLIPTIGSTLGGIIVCLASLTVSLPVALATAGFFVIYRILEEYLLWPRIMSRAVQVSPLATIVAVLLGGTLLGIIGAVVAIPIAAAVQLIVREVAIPRLDQR</sequence>
<evidence type="ECO:0000256" key="7">
    <source>
        <dbReference type="ARBA" id="ARBA00023136"/>
    </source>
</evidence>
<name>A0ABW4F916_9PSEU</name>
<comment type="subcellular location">
    <subcellularLocation>
        <location evidence="1">Cell membrane</location>
        <topology evidence="1">Multi-pass membrane protein</topology>
    </subcellularLocation>
</comment>
<protein>
    <submittedName>
        <fullName evidence="9">AI-2E family transporter</fullName>
    </submittedName>
</protein>
<evidence type="ECO:0000256" key="3">
    <source>
        <dbReference type="ARBA" id="ARBA00022448"/>
    </source>
</evidence>
<comment type="similarity">
    <text evidence="2">Belongs to the autoinducer-2 exporter (AI-2E) (TC 2.A.86) family.</text>
</comment>
<feature type="transmembrane region" description="Helical" evidence="8">
    <location>
        <begin position="238"/>
        <end position="265"/>
    </location>
</feature>
<evidence type="ECO:0000313" key="9">
    <source>
        <dbReference type="EMBL" id="MFD1522984.1"/>
    </source>
</evidence>
<dbReference type="EMBL" id="JBHUCO010000054">
    <property type="protein sequence ID" value="MFD1522984.1"/>
    <property type="molecule type" value="Genomic_DNA"/>
</dbReference>
<keyword evidence="7 8" id="KW-0472">Membrane</keyword>
<keyword evidence="3" id="KW-0813">Transport</keyword>
<feature type="transmembrane region" description="Helical" evidence="8">
    <location>
        <begin position="51"/>
        <end position="73"/>
    </location>
</feature>
<comment type="caution">
    <text evidence="9">The sequence shown here is derived from an EMBL/GenBank/DDBJ whole genome shotgun (WGS) entry which is preliminary data.</text>
</comment>
<dbReference type="InterPro" id="IPR002549">
    <property type="entry name" value="AI-2E-like"/>
</dbReference>
<dbReference type="PANTHER" id="PTHR21716:SF53">
    <property type="entry name" value="PERMEASE PERM-RELATED"/>
    <property type="match status" value="1"/>
</dbReference>
<evidence type="ECO:0000256" key="1">
    <source>
        <dbReference type="ARBA" id="ARBA00004651"/>
    </source>
</evidence>
<evidence type="ECO:0000313" key="10">
    <source>
        <dbReference type="Proteomes" id="UP001597114"/>
    </source>
</evidence>
<feature type="transmembrane region" description="Helical" evidence="8">
    <location>
        <begin position="285"/>
        <end position="316"/>
    </location>
</feature>
<organism evidence="9 10">
    <name type="scientific">Pseudonocardia yunnanensis</name>
    <dbReference type="NCBI Taxonomy" id="58107"/>
    <lineage>
        <taxon>Bacteria</taxon>
        <taxon>Bacillati</taxon>
        <taxon>Actinomycetota</taxon>
        <taxon>Actinomycetes</taxon>
        <taxon>Pseudonocardiales</taxon>
        <taxon>Pseudonocardiaceae</taxon>
        <taxon>Pseudonocardia</taxon>
    </lineage>
</organism>
<keyword evidence="6 8" id="KW-1133">Transmembrane helix</keyword>
<accession>A0ABW4F916</accession>
<dbReference type="RefSeq" id="WP_344725065.1">
    <property type="nucleotide sequence ID" value="NZ_BAAAUS010000028.1"/>
</dbReference>
<keyword evidence="5 8" id="KW-0812">Transmembrane</keyword>
<keyword evidence="4" id="KW-1003">Cell membrane</keyword>
<dbReference type="Pfam" id="PF01594">
    <property type="entry name" value="AI-2E_transport"/>
    <property type="match status" value="1"/>
</dbReference>
<feature type="transmembrane region" description="Helical" evidence="8">
    <location>
        <begin position="127"/>
        <end position="153"/>
    </location>
</feature>
<keyword evidence="10" id="KW-1185">Reference proteome</keyword>
<evidence type="ECO:0000256" key="4">
    <source>
        <dbReference type="ARBA" id="ARBA00022475"/>
    </source>
</evidence>
<feature type="transmembrane region" description="Helical" evidence="8">
    <location>
        <begin position="185"/>
        <end position="206"/>
    </location>
</feature>
<evidence type="ECO:0000256" key="5">
    <source>
        <dbReference type="ARBA" id="ARBA00022692"/>
    </source>
</evidence>
<evidence type="ECO:0000256" key="8">
    <source>
        <dbReference type="SAM" id="Phobius"/>
    </source>
</evidence>
<dbReference type="Proteomes" id="UP001597114">
    <property type="component" value="Unassembled WGS sequence"/>
</dbReference>
<evidence type="ECO:0000256" key="2">
    <source>
        <dbReference type="ARBA" id="ARBA00009773"/>
    </source>
</evidence>
<proteinExistence type="inferred from homology"/>
<evidence type="ECO:0000256" key="6">
    <source>
        <dbReference type="ARBA" id="ARBA00022989"/>
    </source>
</evidence>
<dbReference type="PANTHER" id="PTHR21716">
    <property type="entry name" value="TRANSMEMBRANE PROTEIN"/>
    <property type="match status" value="1"/>
</dbReference>
<gene>
    <name evidence="9" type="ORF">ACFSJD_36240</name>
</gene>
<feature type="transmembrane region" description="Helical" evidence="8">
    <location>
        <begin position="23"/>
        <end position="44"/>
    </location>
</feature>
<feature type="transmembrane region" description="Helical" evidence="8">
    <location>
        <begin position="212"/>
        <end position="231"/>
    </location>
</feature>